<name>A0ACB8YMW0_9ASTR</name>
<sequence>MQTSSFNLSNSISNLKPRNHRLNLAHLPSPLKSSVNFRLINGVSTRLPSICCSSSSPRKLGDWISTPAPVLERESDGFEVRASVPDSADGGEAALGKSKLGETIVLGSLFGLWYLFNIYFNIYNKQVLKVFPNPITVTTVQFAVGSVLVFFMWTLNLHKRPKISGSQLLAILPLAMVHTLGNLFTNMSLGKVAVSFTHTIKAMEPFFSVVLSAMFLGEMPTPWVVTSLLPIAGGVALASMTEASFNWAGFWSAMASNLSNQSRNVLSKKFMVKKEESLDNITLFSIITIMSFFLLAPVTLLTEGVRVTPAYLQSAGLNVKQVYIRSLLAAICFHAYQQVSYMILQRVSPVTHSVGNCVKRVVVIVTSVLFFRTPVSPINSIGTGVALAGVFLYSQVKRIKPKKA</sequence>
<keyword evidence="2" id="KW-1185">Reference proteome</keyword>
<organism evidence="1 2">
    <name type="scientific">Smallanthus sonchifolius</name>
    <dbReference type="NCBI Taxonomy" id="185202"/>
    <lineage>
        <taxon>Eukaryota</taxon>
        <taxon>Viridiplantae</taxon>
        <taxon>Streptophyta</taxon>
        <taxon>Embryophyta</taxon>
        <taxon>Tracheophyta</taxon>
        <taxon>Spermatophyta</taxon>
        <taxon>Magnoliopsida</taxon>
        <taxon>eudicotyledons</taxon>
        <taxon>Gunneridae</taxon>
        <taxon>Pentapetalae</taxon>
        <taxon>asterids</taxon>
        <taxon>campanulids</taxon>
        <taxon>Asterales</taxon>
        <taxon>Asteraceae</taxon>
        <taxon>Asteroideae</taxon>
        <taxon>Heliantheae alliance</taxon>
        <taxon>Millerieae</taxon>
        <taxon>Smallanthus</taxon>
    </lineage>
</organism>
<accession>A0ACB8YMW0</accession>
<gene>
    <name evidence="1" type="ORF">L1987_80117</name>
</gene>
<proteinExistence type="predicted"/>
<evidence type="ECO:0000313" key="2">
    <source>
        <dbReference type="Proteomes" id="UP001056120"/>
    </source>
</evidence>
<reference evidence="1 2" key="2">
    <citation type="journal article" date="2022" name="Mol. Ecol. Resour.">
        <title>The genomes of chicory, endive, great burdock and yacon provide insights into Asteraceae paleo-polyploidization history and plant inulin production.</title>
        <authorList>
            <person name="Fan W."/>
            <person name="Wang S."/>
            <person name="Wang H."/>
            <person name="Wang A."/>
            <person name="Jiang F."/>
            <person name="Liu H."/>
            <person name="Zhao H."/>
            <person name="Xu D."/>
            <person name="Zhang Y."/>
        </authorList>
    </citation>
    <scope>NUCLEOTIDE SEQUENCE [LARGE SCALE GENOMIC DNA]</scope>
    <source>
        <strain evidence="2">cv. Yunnan</strain>
        <tissue evidence="1">Leaves</tissue>
    </source>
</reference>
<dbReference type="Proteomes" id="UP001056120">
    <property type="component" value="Linkage Group LG27"/>
</dbReference>
<protein>
    <submittedName>
        <fullName evidence="1">Uncharacterized protein</fullName>
    </submittedName>
</protein>
<evidence type="ECO:0000313" key="1">
    <source>
        <dbReference type="EMBL" id="KAI3686441.1"/>
    </source>
</evidence>
<dbReference type="EMBL" id="CM042044">
    <property type="protein sequence ID" value="KAI3686441.1"/>
    <property type="molecule type" value="Genomic_DNA"/>
</dbReference>
<comment type="caution">
    <text evidence="1">The sequence shown here is derived from an EMBL/GenBank/DDBJ whole genome shotgun (WGS) entry which is preliminary data.</text>
</comment>
<reference evidence="2" key="1">
    <citation type="journal article" date="2022" name="Mol. Ecol. Resour.">
        <title>The genomes of chicory, endive, great burdock and yacon provide insights into Asteraceae palaeo-polyploidization history and plant inulin production.</title>
        <authorList>
            <person name="Fan W."/>
            <person name="Wang S."/>
            <person name="Wang H."/>
            <person name="Wang A."/>
            <person name="Jiang F."/>
            <person name="Liu H."/>
            <person name="Zhao H."/>
            <person name="Xu D."/>
            <person name="Zhang Y."/>
        </authorList>
    </citation>
    <scope>NUCLEOTIDE SEQUENCE [LARGE SCALE GENOMIC DNA]</scope>
    <source>
        <strain evidence="2">cv. Yunnan</strain>
    </source>
</reference>